<keyword evidence="4" id="KW-1283">Bacterial microcompartment</keyword>
<dbReference type="EMBL" id="OB722614">
    <property type="protein sequence ID" value="CAD7239330.1"/>
    <property type="molecule type" value="Genomic_DNA"/>
</dbReference>
<dbReference type="PANTHER" id="PTHR39330">
    <property type="entry name" value="ETHANOLAMINE AMMONIA-LYASE LIGHT CHAIN"/>
    <property type="match status" value="1"/>
</dbReference>
<keyword evidence="1" id="KW-0846">Cobalamin</keyword>
<evidence type="ECO:0000256" key="1">
    <source>
        <dbReference type="ARBA" id="ARBA00022628"/>
    </source>
</evidence>
<dbReference type="InterPro" id="IPR042251">
    <property type="entry name" value="EutC_C"/>
</dbReference>
<dbReference type="InterPro" id="IPR009246">
    <property type="entry name" value="EutC"/>
</dbReference>
<dbReference type="OrthoDB" id="5551491at2759"/>
<keyword evidence="3" id="KW-0170">Cobalt</keyword>
<dbReference type="Gene3D" id="1.10.30.40">
    <property type="entry name" value="Ethanolamine ammonia-lyase light chain (EutC), N-terminal domain"/>
    <property type="match status" value="1"/>
</dbReference>
<dbReference type="Pfam" id="PF05985">
    <property type="entry name" value="EutC"/>
    <property type="match status" value="1"/>
</dbReference>
<dbReference type="GO" id="GO:0009350">
    <property type="term" value="C:ethanolamine ammonia-lyase complex"/>
    <property type="evidence" value="ECO:0007669"/>
    <property type="project" value="TreeGrafter"/>
</dbReference>
<dbReference type="GO" id="GO:0031419">
    <property type="term" value="F:cobalamin binding"/>
    <property type="evidence" value="ECO:0007669"/>
    <property type="project" value="UniProtKB-KW"/>
</dbReference>
<dbReference type="PANTHER" id="PTHR39330:SF1">
    <property type="entry name" value="ETHANOLAMINE AMMONIA-LYASE SMALL SUBUNIT"/>
    <property type="match status" value="1"/>
</dbReference>
<evidence type="ECO:0000256" key="3">
    <source>
        <dbReference type="ARBA" id="ARBA00023285"/>
    </source>
</evidence>
<name>A0A7R8X2J7_9CRUS</name>
<dbReference type="NCBIfam" id="NF003971">
    <property type="entry name" value="PRK05465.1"/>
    <property type="match status" value="1"/>
</dbReference>
<protein>
    <submittedName>
        <fullName evidence="5">Uncharacterized protein</fullName>
    </submittedName>
</protein>
<feature type="non-terminal residue" evidence="5">
    <location>
        <position position="1"/>
    </location>
</feature>
<gene>
    <name evidence="5" type="ORF">CTOB1V02_LOCUS17145</name>
</gene>
<feature type="non-terminal residue" evidence="5">
    <location>
        <position position="211"/>
    </location>
</feature>
<dbReference type="AlphaFoldDB" id="A0A7R8X2J7"/>
<reference evidence="5" key="1">
    <citation type="submission" date="2020-11" db="EMBL/GenBank/DDBJ databases">
        <authorList>
            <person name="Tran Van P."/>
        </authorList>
    </citation>
    <scope>NUCLEOTIDE SEQUENCE</scope>
</reference>
<evidence type="ECO:0000313" key="5">
    <source>
        <dbReference type="EMBL" id="CAD7239330.1"/>
    </source>
</evidence>
<sequence>LKLKKTTPARVGIWRSGPRPLTRSLLRFRADHAVAQDAVFTDVSEEFTASLGLETVVSCCTDKDEFLTRPDLGRKLSTEAEKRLKEICQPNAKVQIFIADGLSSTAVEANASDCYKSIIQGLKGYGIEPSPPFFLKFGRVPSMDAVGDLLTPEVTVLLIGERPGLATGESMSCYMAYRACTNMPEANRTVISNIHKSGTPAVEAGAHIAEI</sequence>
<dbReference type="GO" id="GO:0006520">
    <property type="term" value="P:amino acid metabolic process"/>
    <property type="evidence" value="ECO:0007669"/>
    <property type="project" value="InterPro"/>
</dbReference>
<evidence type="ECO:0000256" key="4">
    <source>
        <dbReference type="ARBA" id="ARBA00024446"/>
    </source>
</evidence>
<keyword evidence="2" id="KW-0456">Lyase</keyword>
<dbReference type="Gene3D" id="3.40.50.11240">
    <property type="entry name" value="Ethanolamine ammonia-lyase light chain (EutC)"/>
    <property type="match status" value="1"/>
</dbReference>
<accession>A0A7R8X2J7</accession>
<evidence type="ECO:0000256" key="2">
    <source>
        <dbReference type="ARBA" id="ARBA00023239"/>
    </source>
</evidence>
<proteinExistence type="predicted"/>
<dbReference type="GO" id="GO:0008851">
    <property type="term" value="F:ethanolamine ammonia-lyase activity"/>
    <property type="evidence" value="ECO:0007669"/>
    <property type="project" value="InterPro"/>
</dbReference>
<organism evidence="5">
    <name type="scientific">Cyprideis torosa</name>
    <dbReference type="NCBI Taxonomy" id="163714"/>
    <lineage>
        <taxon>Eukaryota</taxon>
        <taxon>Metazoa</taxon>
        <taxon>Ecdysozoa</taxon>
        <taxon>Arthropoda</taxon>
        <taxon>Crustacea</taxon>
        <taxon>Oligostraca</taxon>
        <taxon>Ostracoda</taxon>
        <taxon>Podocopa</taxon>
        <taxon>Podocopida</taxon>
        <taxon>Cytherocopina</taxon>
        <taxon>Cytheroidea</taxon>
        <taxon>Cytherideidae</taxon>
        <taxon>Cyprideis</taxon>
    </lineage>
</organism>
<dbReference type="InterPro" id="IPR042255">
    <property type="entry name" value="EutC_N"/>
</dbReference>